<evidence type="ECO:0000256" key="3">
    <source>
        <dbReference type="ARBA" id="ARBA00022679"/>
    </source>
</evidence>
<sequence>MNRITDALQLREIARQVRLDIVEMLYRAGSGHLGGSLSAADLLVTLFFGKMRLKFGDPKFSRRDYFVLSKGHAAPAFYAVLARLGYFPRDELFTLRRLGSFLQGHPDSTLTPGVEVPTGSLGQGLSVANGLALAIKLNKTDQKVYTLLGDGEVQEGQIWEAAMTASHYRLDNLTALLDRNRLQIDGRTKEVMNIEPLASKWKAFGWHATEVDGHNPQEILTALNGCDEVKGRPSIIIAHTIKGKGVSIFEDQVKYHGVAPTKEEYEQALKELAA</sequence>
<comment type="caution">
    <text evidence="7">The sequence shown here is derived from an EMBL/GenBank/DDBJ whole genome shotgun (WGS) entry which is preliminary data.</text>
</comment>
<evidence type="ECO:0000256" key="5">
    <source>
        <dbReference type="ARBA" id="ARBA00023052"/>
    </source>
</evidence>
<proteinExistence type="inferred from homology"/>
<dbReference type="InterPro" id="IPR049557">
    <property type="entry name" value="Transketolase_CS"/>
</dbReference>
<dbReference type="SUPFAM" id="SSF52518">
    <property type="entry name" value="Thiamin diphosphate-binding fold (THDP-binding)"/>
    <property type="match status" value="1"/>
</dbReference>
<dbReference type="Pfam" id="PF00456">
    <property type="entry name" value="Transketolase_N"/>
    <property type="match status" value="1"/>
</dbReference>
<evidence type="ECO:0000256" key="1">
    <source>
        <dbReference type="ARBA" id="ARBA00001964"/>
    </source>
</evidence>
<name>A0A7C3WI31_9BACT</name>
<dbReference type="EMBL" id="DTHB01000046">
    <property type="protein sequence ID" value="HGB14910.1"/>
    <property type="molecule type" value="Genomic_DNA"/>
</dbReference>
<evidence type="ECO:0000256" key="2">
    <source>
        <dbReference type="ARBA" id="ARBA00007131"/>
    </source>
</evidence>
<comment type="cofactor">
    <cofactor evidence="1">
        <name>thiamine diphosphate</name>
        <dbReference type="ChEBI" id="CHEBI:58937"/>
    </cofactor>
</comment>
<keyword evidence="4" id="KW-0479">Metal-binding</keyword>
<dbReference type="CDD" id="cd02012">
    <property type="entry name" value="TPP_TK"/>
    <property type="match status" value="1"/>
</dbReference>
<dbReference type="Gene3D" id="3.40.50.970">
    <property type="match status" value="1"/>
</dbReference>
<dbReference type="GO" id="GO:0016740">
    <property type="term" value="F:transferase activity"/>
    <property type="evidence" value="ECO:0007669"/>
    <property type="project" value="UniProtKB-KW"/>
</dbReference>
<feature type="domain" description="Transketolase N-terminal" evidence="6">
    <location>
        <begin position="12"/>
        <end position="268"/>
    </location>
</feature>
<dbReference type="PROSITE" id="PS00801">
    <property type="entry name" value="TRANSKETOLASE_1"/>
    <property type="match status" value="1"/>
</dbReference>
<comment type="similarity">
    <text evidence="2">Belongs to the transketolase family.</text>
</comment>
<evidence type="ECO:0000259" key="6">
    <source>
        <dbReference type="Pfam" id="PF00456"/>
    </source>
</evidence>
<evidence type="ECO:0000313" key="7">
    <source>
        <dbReference type="EMBL" id="HGB14910.1"/>
    </source>
</evidence>
<keyword evidence="3" id="KW-0808">Transferase</keyword>
<dbReference type="AlphaFoldDB" id="A0A7C3WI31"/>
<evidence type="ECO:0000256" key="4">
    <source>
        <dbReference type="ARBA" id="ARBA00022723"/>
    </source>
</evidence>
<dbReference type="InterPro" id="IPR005474">
    <property type="entry name" value="Transketolase_N"/>
</dbReference>
<dbReference type="PANTHER" id="PTHR47514:SF1">
    <property type="entry name" value="TRANSKETOLASE N-TERMINAL SECTION-RELATED"/>
    <property type="match status" value="1"/>
</dbReference>
<dbReference type="GO" id="GO:0046872">
    <property type="term" value="F:metal ion binding"/>
    <property type="evidence" value="ECO:0007669"/>
    <property type="project" value="UniProtKB-KW"/>
</dbReference>
<reference evidence="7" key="1">
    <citation type="journal article" date="2020" name="mSystems">
        <title>Genome- and Community-Level Interaction Insights into Carbon Utilization and Element Cycling Functions of Hydrothermarchaeota in Hydrothermal Sediment.</title>
        <authorList>
            <person name="Zhou Z."/>
            <person name="Liu Y."/>
            <person name="Xu W."/>
            <person name="Pan J."/>
            <person name="Luo Z.H."/>
            <person name="Li M."/>
        </authorList>
    </citation>
    <scope>NUCLEOTIDE SEQUENCE [LARGE SCALE GENOMIC DNA]</scope>
    <source>
        <strain evidence="7">SpSt-776</strain>
    </source>
</reference>
<dbReference type="PANTHER" id="PTHR47514">
    <property type="entry name" value="TRANSKETOLASE N-TERMINAL SECTION-RELATED"/>
    <property type="match status" value="1"/>
</dbReference>
<organism evidence="7">
    <name type="scientific">Desulfobacca acetoxidans</name>
    <dbReference type="NCBI Taxonomy" id="60893"/>
    <lineage>
        <taxon>Bacteria</taxon>
        <taxon>Pseudomonadati</taxon>
        <taxon>Thermodesulfobacteriota</taxon>
        <taxon>Desulfobaccia</taxon>
        <taxon>Desulfobaccales</taxon>
        <taxon>Desulfobaccaceae</taxon>
        <taxon>Desulfobacca</taxon>
    </lineage>
</organism>
<keyword evidence="5" id="KW-0786">Thiamine pyrophosphate</keyword>
<accession>A0A7C3WI31</accession>
<protein>
    <submittedName>
        <fullName evidence="7">Transketolase</fullName>
    </submittedName>
</protein>
<gene>
    <name evidence="7" type="ORF">ENV62_06725</name>
</gene>
<dbReference type="InterPro" id="IPR029061">
    <property type="entry name" value="THDP-binding"/>
</dbReference>